<gene>
    <name evidence="1" type="ORF">AVDCRST_MAG85-3425</name>
</gene>
<organism evidence="1">
    <name type="scientific">uncultured Solirubrobacteraceae bacterium</name>
    <dbReference type="NCBI Taxonomy" id="1162706"/>
    <lineage>
        <taxon>Bacteria</taxon>
        <taxon>Bacillati</taxon>
        <taxon>Actinomycetota</taxon>
        <taxon>Thermoleophilia</taxon>
        <taxon>Solirubrobacterales</taxon>
        <taxon>Solirubrobacteraceae</taxon>
        <taxon>environmental samples</taxon>
    </lineage>
</organism>
<dbReference type="AlphaFoldDB" id="A0A6J4TNG1"/>
<dbReference type="EMBL" id="CADCVT010000375">
    <property type="protein sequence ID" value="CAA9528130.1"/>
    <property type="molecule type" value="Genomic_DNA"/>
</dbReference>
<sequence length="55" mass="5383">MLPAAGSLRATGGGKTVVIVKVCVVNVSSPPLAVPPSSLSTTETVALPEVVLLGV</sequence>
<evidence type="ECO:0000313" key="1">
    <source>
        <dbReference type="EMBL" id="CAA9528130.1"/>
    </source>
</evidence>
<proteinExistence type="predicted"/>
<protein>
    <submittedName>
        <fullName evidence="1">Uncharacterized protein</fullName>
    </submittedName>
</protein>
<name>A0A6J4TNG1_9ACTN</name>
<accession>A0A6J4TNG1</accession>
<reference evidence="1" key="1">
    <citation type="submission" date="2020-02" db="EMBL/GenBank/DDBJ databases">
        <authorList>
            <person name="Meier V. D."/>
        </authorList>
    </citation>
    <scope>NUCLEOTIDE SEQUENCE</scope>
    <source>
        <strain evidence="1">AVDCRST_MAG85</strain>
    </source>
</reference>